<accession>A0A290SA87</accession>
<feature type="transmembrane region" description="Helical" evidence="6">
    <location>
        <begin position="727"/>
        <end position="748"/>
    </location>
</feature>
<dbReference type="Pfam" id="PF03176">
    <property type="entry name" value="MMPL"/>
    <property type="match status" value="1"/>
</dbReference>
<feature type="transmembrane region" description="Helical" evidence="6">
    <location>
        <begin position="669"/>
        <end position="690"/>
    </location>
</feature>
<dbReference type="SUPFAM" id="SSF82866">
    <property type="entry name" value="Multidrug efflux transporter AcrB transmembrane domain"/>
    <property type="match status" value="2"/>
</dbReference>
<feature type="transmembrane region" description="Helical" evidence="6">
    <location>
        <begin position="318"/>
        <end position="339"/>
    </location>
</feature>
<dbReference type="Proteomes" id="UP000016505">
    <property type="component" value="Chromosome II"/>
</dbReference>
<feature type="transmembrane region" description="Helical" evidence="6">
    <location>
        <begin position="644"/>
        <end position="662"/>
    </location>
</feature>
<dbReference type="OrthoDB" id="9780358at2"/>
<dbReference type="EMBL" id="CP011026">
    <property type="protein sequence ID" value="ATC88809.1"/>
    <property type="molecule type" value="Genomic_DNA"/>
</dbReference>
<evidence type="ECO:0000256" key="3">
    <source>
        <dbReference type="ARBA" id="ARBA00022692"/>
    </source>
</evidence>
<protein>
    <recommendedName>
        <fullName evidence="7">Membrane transport protein MMPL domain-containing protein</fullName>
    </recommendedName>
</protein>
<evidence type="ECO:0000256" key="5">
    <source>
        <dbReference type="ARBA" id="ARBA00023136"/>
    </source>
</evidence>
<dbReference type="GO" id="GO:0005886">
    <property type="term" value="C:plasma membrane"/>
    <property type="evidence" value="ECO:0007669"/>
    <property type="project" value="UniProtKB-SubCell"/>
</dbReference>
<proteinExistence type="predicted"/>
<keyword evidence="2" id="KW-1003">Cell membrane</keyword>
<dbReference type="PANTHER" id="PTHR33406">
    <property type="entry name" value="MEMBRANE PROTEIN MJ1562-RELATED"/>
    <property type="match status" value="1"/>
</dbReference>
<evidence type="ECO:0000256" key="2">
    <source>
        <dbReference type="ARBA" id="ARBA00022475"/>
    </source>
</evidence>
<feature type="transmembrane region" description="Helical" evidence="6">
    <location>
        <begin position="385"/>
        <end position="404"/>
    </location>
</feature>
<keyword evidence="3 6" id="KW-0812">Transmembrane</keyword>
<dbReference type="Gene3D" id="1.20.1640.10">
    <property type="entry name" value="Multidrug efflux transporter AcrB transmembrane domain"/>
    <property type="match status" value="1"/>
</dbReference>
<dbReference type="PANTHER" id="PTHR33406:SF13">
    <property type="entry name" value="MEMBRANE PROTEIN YDFJ"/>
    <property type="match status" value="1"/>
</dbReference>
<feature type="transmembrane region" description="Helical" evidence="6">
    <location>
        <begin position="754"/>
        <end position="774"/>
    </location>
</feature>
<evidence type="ECO:0000256" key="1">
    <source>
        <dbReference type="ARBA" id="ARBA00004651"/>
    </source>
</evidence>
<dbReference type="AlphaFoldDB" id="A0A290SA87"/>
<evidence type="ECO:0000259" key="7">
    <source>
        <dbReference type="Pfam" id="PF03176"/>
    </source>
</evidence>
<evidence type="ECO:0000256" key="4">
    <source>
        <dbReference type="ARBA" id="ARBA00022989"/>
    </source>
</evidence>
<gene>
    <name evidence="8" type="ORF">PARC_b0630</name>
</gene>
<feature type="transmembrane region" description="Helical" evidence="6">
    <location>
        <begin position="292"/>
        <end position="312"/>
    </location>
</feature>
<reference evidence="8 9" key="1">
    <citation type="journal article" date="2012" name="J. Bacteriol.">
        <title>Genome sequences of type strains of seven species of the marine bacterium Pseudoalteromonas.</title>
        <authorList>
            <person name="Xie B.B."/>
            <person name="Shu Y.L."/>
            <person name="Qin Q.L."/>
            <person name="Rong J.C."/>
            <person name="Zhang X.Y."/>
            <person name="Chen X.L."/>
            <person name="Shi M."/>
            <person name="He H.L."/>
            <person name="Zhou B.C."/>
            <person name="Zhang Y.Z."/>
        </authorList>
    </citation>
    <scope>NUCLEOTIDE SEQUENCE [LARGE SCALE GENOMIC DNA]</scope>
    <source>
        <strain evidence="8 9">A 37-1-2</strain>
    </source>
</reference>
<keyword evidence="4 6" id="KW-1133">Transmembrane helix</keyword>
<name>A0A290SA87_9GAMM</name>
<feature type="transmembrane region" description="Helical" evidence="6">
    <location>
        <begin position="268"/>
        <end position="285"/>
    </location>
</feature>
<feature type="domain" description="Membrane transport protein MMPL" evidence="7">
    <location>
        <begin position="201"/>
        <end position="414"/>
    </location>
</feature>
<evidence type="ECO:0000313" key="8">
    <source>
        <dbReference type="EMBL" id="ATC88809.1"/>
    </source>
</evidence>
<dbReference type="RefSeq" id="WP_148664670.1">
    <property type="nucleotide sequence ID" value="NZ_CP011026.1"/>
</dbReference>
<feature type="transmembrane region" description="Helical" evidence="6">
    <location>
        <begin position="360"/>
        <end position="379"/>
    </location>
</feature>
<comment type="subcellular location">
    <subcellularLocation>
        <location evidence="1">Cell membrane</location>
        <topology evidence="1">Multi-pass membrane protein</topology>
    </subcellularLocation>
</comment>
<dbReference type="InterPro" id="IPR004869">
    <property type="entry name" value="MMPL_dom"/>
</dbReference>
<dbReference type="KEGG" id="part:PARC_b0630"/>
<feature type="transmembrane region" description="Helical" evidence="6">
    <location>
        <begin position="696"/>
        <end position="715"/>
    </location>
</feature>
<keyword evidence="5 6" id="KW-0472">Membrane</keyword>
<feature type="transmembrane region" description="Helical" evidence="6">
    <location>
        <begin position="439"/>
        <end position="456"/>
    </location>
</feature>
<evidence type="ECO:0000256" key="6">
    <source>
        <dbReference type="SAM" id="Phobius"/>
    </source>
</evidence>
<evidence type="ECO:0000313" key="9">
    <source>
        <dbReference type="Proteomes" id="UP000016505"/>
    </source>
</evidence>
<dbReference type="InterPro" id="IPR050545">
    <property type="entry name" value="Mycobact_MmpL"/>
</dbReference>
<sequence length="780" mass="87936">MTWMSLNSRTKLLLWGLQLLILLAGLSYLWLFKPFAIVADINQIFTVEQSEDVRLVSDKVEQQQLRQHVMLVGHKKRSNAIKYAEQAAFALRDINGIEVNIHFGALPELQSVVKDYLPYKYAFLSEKYKQLLQNKNSDAVFNYQFSLLNEMGSPWVAATLSSDPNLGLADFFNQQYAPSMKLKNYQGYLIAQDEIKNDRSDGTIYYVLINFVSSDTGLDLNIAKDIAAKVNDIKRQNDEKKSGVHYLVTGAAFFTADASMTAQNEMTVFGSISIIATLLLIMVVYRSTLSIFCTLFVISISMLYGYSALRLFFTEVNILTLVFAVTLIGIAADYSFHALSELRFSKVDRFNPLLSIRSSLLLGFITTTVGYLILVFTPLVLFKQIAVFTMAGLLGALLTVLLVYPSIAGFIVKKPSVIPHFVTQLNNWQKALLKKRLNYWWQAGFLVIAIVALSVVNNVDDPRTFYKSSASLVTQQQKISEILNAQWDSPYILVAGDSSQQTLERSEQLAEDLSQLKKNNAFSRYSSISQWLPSIAMQKKSQALMLQAENDGLFNQLKTLLELPYMRNNPELTQLDFPTWQKSQIAHLFTDQWVEINSRYYSIIKLQGINDPKILERTLNNYKDVFFVDKVLAVSEQVGLFRNHLVLIYIFALGAAMLVFWLRYGLLNAFIAVSRPAIAMVIALVISAWFFDSLSVFNYVAGILILALGLDYCVFYAEHGLCEKITLTTLISALSSLFVFAILIVSSTPAVSQFGFTVFIGVVMVFIMAPRLTLVSKRNI</sequence>
<organism evidence="8 9">
    <name type="scientific">Pseudoalteromonas arctica A 37-1-2</name>
    <dbReference type="NCBI Taxonomy" id="1117313"/>
    <lineage>
        <taxon>Bacteria</taxon>
        <taxon>Pseudomonadati</taxon>
        <taxon>Pseudomonadota</taxon>
        <taxon>Gammaproteobacteria</taxon>
        <taxon>Alteromonadales</taxon>
        <taxon>Pseudoalteromonadaceae</taxon>
        <taxon>Pseudoalteromonas</taxon>
    </lineage>
</organism>
<feature type="transmembrane region" description="Helical" evidence="6">
    <location>
        <begin position="12"/>
        <end position="31"/>
    </location>
</feature>